<sequence length="369" mass="41404">MALLSKNKLQFVDDTITVPLRTDPLYSAWERCNTMVLSWLHHSISPSIMNSVLWLNFGYDVWRDLRERFSQGDVFRISDLQEEINAFKQDDRSVTDYFTELKILWDELMNFRPIPVCSCPTSCSCGVFATLQKYHDNDYVIRFLKGLHDRFAAVRSQIMLIDPLPTINKAFSLVIQQERHLPAAGSSQLFVSNTLRQHPSSRKSQPKSVSDSRQCTFCGKSRHTVDTCYEKHGYPPGYKSRGRTSRAHTVLTGGAAPSLDASQSVAILPPDPPVTLTQDQLHFLYPQALPSLKMIGTAKVLHGLYILDSPAQTLSITTPIALSATNTSCSLWHPRLSHLSDSRLKLLSPYIPSLSISTNAPCKACHLAK</sequence>
<dbReference type="PaxDb" id="3635-A0A1U8KZJ9"/>
<feature type="domain" description="GAG-pre-integrase" evidence="2">
    <location>
        <begin position="303"/>
        <end position="369"/>
    </location>
</feature>
<reference evidence="3" key="1">
    <citation type="journal article" date="2020" name="Nat. Genet.">
        <title>Genomic diversifications of five Gossypium allopolyploid species and their impact on cotton improvement.</title>
        <authorList>
            <person name="Chen Z.J."/>
            <person name="Sreedasyam A."/>
            <person name="Ando A."/>
            <person name="Song Q."/>
            <person name="De Santiago L.M."/>
            <person name="Hulse-Kemp A.M."/>
            <person name="Ding M."/>
            <person name="Ye W."/>
            <person name="Kirkbride R.C."/>
            <person name="Jenkins J."/>
            <person name="Plott C."/>
            <person name="Lovell J."/>
            <person name="Lin Y.M."/>
            <person name="Vaughn R."/>
            <person name="Liu B."/>
            <person name="Simpson S."/>
            <person name="Scheffler B.E."/>
            <person name="Wen L."/>
            <person name="Saski C.A."/>
            <person name="Grover C.E."/>
            <person name="Hu G."/>
            <person name="Conover J.L."/>
            <person name="Carlson J.W."/>
            <person name="Shu S."/>
            <person name="Boston L.B."/>
            <person name="Williams M."/>
            <person name="Peterson D.G."/>
            <person name="McGee K."/>
            <person name="Jones D.C."/>
            <person name="Wendel J.F."/>
            <person name="Stelly D.M."/>
            <person name="Grimwood J."/>
            <person name="Schmutz J."/>
        </authorList>
    </citation>
    <scope>NUCLEOTIDE SEQUENCE [LARGE SCALE GENOMIC DNA]</scope>
    <source>
        <strain evidence="3">cv. TM-1</strain>
    </source>
</reference>
<dbReference type="InterPro" id="IPR005162">
    <property type="entry name" value="Retrotrans_gag_dom"/>
</dbReference>
<evidence type="ECO:0000313" key="4">
    <source>
        <dbReference type="RefSeq" id="XP_016707817.1"/>
    </source>
</evidence>
<dbReference type="Pfam" id="PF03732">
    <property type="entry name" value="Retrotrans_gag"/>
    <property type="match status" value="1"/>
</dbReference>
<dbReference type="InterPro" id="IPR025724">
    <property type="entry name" value="GAG-pre-integrase_dom"/>
</dbReference>
<protein>
    <recommendedName>
        <fullName evidence="5">Retrotransposon gag domain-containing protein</fullName>
    </recommendedName>
</protein>
<dbReference type="Pfam" id="PF13976">
    <property type="entry name" value="gag_pre-integrs"/>
    <property type="match status" value="1"/>
</dbReference>
<reference evidence="4" key="2">
    <citation type="submission" date="2025-08" db="UniProtKB">
        <authorList>
            <consortium name="RefSeq"/>
        </authorList>
    </citation>
    <scope>IDENTIFICATION</scope>
</reference>
<feature type="domain" description="Retrotransposon gag" evidence="1">
    <location>
        <begin position="38"/>
        <end position="110"/>
    </location>
</feature>
<name>A0A1U8KZJ9_GOSHI</name>
<proteinExistence type="predicted"/>
<dbReference type="OrthoDB" id="1002462at2759"/>
<dbReference type="AlphaFoldDB" id="A0A1U8KZJ9"/>
<dbReference type="KEGG" id="ghi:107922332"/>
<evidence type="ECO:0000259" key="1">
    <source>
        <dbReference type="Pfam" id="PF03732"/>
    </source>
</evidence>
<dbReference type="GeneID" id="107922332"/>
<accession>A0A1U8KZJ9</accession>
<evidence type="ECO:0000313" key="3">
    <source>
        <dbReference type="Proteomes" id="UP000818029"/>
    </source>
</evidence>
<evidence type="ECO:0008006" key="5">
    <source>
        <dbReference type="Google" id="ProtNLM"/>
    </source>
</evidence>
<keyword evidence="3" id="KW-1185">Reference proteome</keyword>
<dbReference type="Proteomes" id="UP000818029">
    <property type="component" value="Chromosome D13"/>
</dbReference>
<gene>
    <name evidence="4" type="primary">LOC107922332</name>
</gene>
<dbReference type="PANTHER" id="PTHR37610:SF55">
    <property type="entry name" value="RETROTRANSPOSON COPIA-LIKE N-TERMINAL DOMAIN-CONTAINING PROTEIN"/>
    <property type="match status" value="1"/>
</dbReference>
<dbReference type="PANTHER" id="PTHR37610">
    <property type="entry name" value="CCHC-TYPE DOMAIN-CONTAINING PROTEIN"/>
    <property type="match status" value="1"/>
</dbReference>
<evidence type="ECO:0000259" key="2">
    <source>
        <dbReference type="Pfam" id="PF13976"/>
    </source>
</evidence>
<organism evidence="3 4">
    <name type="scientific">Gossypium hirsutum</name>
    <name type="common">Upland cotton</name>
    <name type="synonym">Gossypium mexicanum</name>
    <dbReference type="NCBI Taxonomy" id="3635"/>
    <lineage>
        <taxon>Eukaryota</taxon>
        <taxon>Viridiplantae</taxon>
        <taxon>Streptophyta</taxon>
        <taxon>Embryophyta</taxon>
        <taxon>Tracheophyta</taxon>
        <taxon>Spermatophyta</taxon>
        <taxon>Magnoliopsida</taxon>
        <taxon>eudicotyledons</taxon>
        <taxon>Gunneridae</taxon>
        <taxon>Pentapetalae</taxon>
        <taxon>rosids</taxon>
        <taxon>malvids</taxon>
        <taxon>Malvales</taxon>
        <taxon>Malvaceae</taxon>
        <taxon>Malvoideae</taxon>
        <taxon>Gossypium</taxon>
    </lineage>
</organism>
<dbReference type="RefSeq" id="XP_016707817.1">
    <property type="nucleotide sequence ID" value="XM_016852328.1"/>
</dbReference>